<dbReference type="InterPro" id="IPR051132">
    <property type="entry name" value="3-5_Exonuclease_domain"/>
</dbReference>
<feature type="domain" description="3'-5' exonuclease" evidence="8">
    <location>
        <begin position="27"/>
        <end position="195"/>
    </location>
</feature>
<evidence type="ECO:0000256" key="6">
    <source>
        <dbReference type="ARBA" id="ARBA00040531"/>
    </source>
</evidence>
<dbReference type="PANTHER" id="PTHR13620">
    <property type="entry name" value="3-5 EXONUCLEASE"/>
    <property type="match status" value="1"/>
</dbReference>
<evidence type="ECO:0000256" key="1">
    <source>
        <dbReference type="ARBA" id="ARBA00022722"/>
    </source>
</evidence>
<dbReference type="RefSeq" id="WP_021589294.1">
    <property type="nucleotide sequence ID" value="NZ_AWEY01000009.1"/>
</dbReference>
<accession>U2P7P7</accession>
<evidence type="ECO:0000256" key="5">
    <source>
        <dbReference type="ARBA" id="ARBA00022842"/>
    </source>
</evidence>
<dbReference type="GO" id="GO:0008408">
    <property type="term" value="F:3'-5' exonuclease activity"/>
    <property type="evidence" value="ECO:0007669"/>
    <property type="project" value="InterPro"/>
</dbReference>
<dbReference type="SUPFAM" id="SSF53098">
    <property type="entry name" value="Ribonuclease H-like"/>
    <property type="match status" value="1"/>
</dbReference>
<dbReference type="GO" id="GO:0003676">
    <property type="term" value="F:nucleic acid binding"/>
    <property type="evidence" value="ECO:0007669"/>
    <property type="project" value="InterPro"/>
</dbReference>
<dbReference type="Pfam" id="PF01612">
    <property type="entry name" value="DNA_pol_A_exo1"/>
    <property type="match status" value="1"/>
</dbReference>
<dbReference type="EMBL" id="AWEY01000009">
    <property type="protein sequence ID" value="ERK39729.1"/>
    <property type="molecule type" value="Genomic_DNA"/>
</dbReference>
<dbReference type="Gene3D" id="3.30.420.10">
    <property type="entry name" value="Ribonuclease H-like superfamily/Ribonuclease H"/>
    <property type="match status" value="1"/>
</dbReference>
<dbReference type="InterPro" id="IPR036397">
    <property type="entry name" value="RNaseH_sf"/>
</dbReference>
<evidence type="ECO:0000256" key="7">
    <source>
        <dbReference type="ARBA" id="ARBA00042761"/>
    </source>
</evidence>
<keyword evidence="3 9" id="KW-0378">Hydrolase</keyword>
<sequence length="213" mass="24430">MKRIIYSRFDKKLIPDLPQVLFPGRIISVITESEADKAVAYLLSCDILGVDTETKPTFRKGQNHRVSLLQVASKDTCFLFRLNKTGITDSIKKLLENKQVPMIGLSWHDDLLSLHKRREFTPGYFIDLQDIVGKLGIKDLSLQKIYANIFHKKISKRQRLTNWDADILNDKQKEYAATDAWTCINLYEEIKRLLATGDYDLIVSEEPAISTNA</sequence>
<keyword evidence="2" id="KW-0479">Metal-binding</keyword>
<proteinExistence type="predicted"/>
<keyword evidence="4 9" id="KW-0269">Exonuclease</keyword>
<dbReference type="GO" id="GO:0006139">
    <property type="term" value="P:nucleobase-containing compound metabolic process"/>
    <property type="evidence" value="ECO:0007669"/>
    <property type="project" value="InterPro"/>
</dbReference>
<organism evidence="9 10">
    <name type="scientific">Segatella baroniae F0067</name>
    <dbReference type="NCBI Taxonomy" id="1115809"/>
    <lineage>
        <taxon>Bacteria</taxon>
        <taxon>Pseudomonadati</taxon>
        <taxon>Bacteroidota</taxon>
        <taxon>Bacteroidia</taxon>
        <taxon>Bacteroidales</taxon>
        <taxon>Prevotellaceae</taxon>
        <taxon>Segatella</taxon>
    </lineage>
</organism>
<evidence type="ECO:0000256" key="4">
    <source>
        <dbReference type="ARBA" id="ARBA00022839"/>
    </source>
</evidence>
<keyword evidence="5" id="KW-0460">Magnesium</keyword>
<dbReference type="CDD" id="cd06141">
    <property type="entry name" value="WRN_exo"/>
    <property type="match status" value="1"/>
</dbReference>
<evidence type="ECO:0000313" key="10">
    <source>
        <dbReference type="Proteomes" id="UP000016648"/>
    </source>
</evidence>
<comment type="caution">
    <text evidence="9">The sequence shown here is derived from an EMBL/GenBank/DDBJ whole genome shotgun (WGS) entry which is preliminary data.</text>
</comment>
<evidence type="ECO:0000259" key="8">
    <source>
        <dbReference type="SMART" id="SM00474"/>
    </source>
</evidence>
<evidence type="ECO:0000256" key="3">
    <source>
        <dbReference type="ARBA" id="ARBA00022801"/>
    </source>
</evidence>
<dbReference type="InterPro" id="IPR002562">
    <property type="entry name" value="3'-5'_exonuclease_dom"/>
</dbReference>
<dbReference type="AlphaFoldDB" id="U2P7P7"/>
<dbReference type="SMART" id="SM00474">
    <property type="entry name" value="35EXOc"/>
    <property type="match status" value="1"/>
</dbReference>
<gene>
    <name evidence="9" type="ORF">HMPREF9135_2237</name>
</gene>
<reference evidence="9 10" key="1">
    <citation type="submission" date="2013-08" db="EMBL/GenBank/DDBJ databases">
        <authorList>
            <person name="Durkin A.S."/>
            <person name="Haft D.R."/>
            <person name="McCorrison J."/>
            <person name="Torralba M."/>
            <person name="Gillis M."/>
            <person name="Haft D.H."/>
            <person name="Methe B."/>
            <person name="Sutton G."/>
            <person name="Nelson K.E."/>
        </authorList>
    </citation>
    <scope>NUCLEOTIDE SEQUENCE [LARGE SCALE GENOMIC DNA]</scope>
    <source>
        <strain evidence="9 10">F0067</strain>
    </source>
</reference>
<dbReference type="PANTHER" id="PTHR13620:SF109">
    <property type="entry name" value="3'-5' EXONUCLEASE"/>
    <property type="match status" value="1"/>
</dbReference>
<dbReference type="InterPro" id="IPR012337">
    <property type="entry name" value="RNaseH-like_sf"/>
</dbReference>
<evidence type="ECO:0000313" key="9">
    <source>
        <dbReference type="EMBL" id="ERK39729.1"/>
    </source>
</evidence>
<dbReference type="PATRIC" id="fig|1115809.3.peg.933"/>
<keyword evidence="10" id="KW-1185">Reference proteome</keyword>
<dbReference type="GO" id="GO:0046872">
    <property type="term" value="F:metal ion binding"/>
    <property type="evidence" value="ECO:0007669"/>
    <property type="project" value="UniProtKB-KW"/>
</dbReference>
<keyword evidence="1" id="KW-0540">Nuclease</keyword>
<protein>
    <recommendedName>
        <fullName evidence="6">3'-5' exonuclease</fullName>
    </recommendedName>
    <alternativeName>
        <fullName evidence="7">Werner Syndrome-like exonuclease</fullName>
    </alternativeName>
</protein>
<evidence type="ECO:0000256" key="2">
    <source>
        <dbReference type="ARBA" id="ARBA00022723"/>
    </source>
</evidence>
<name>U2P7P7_9BACT</name>
<dbReference type="Proteomes" id="UP000016648">
    <property type="component" value="Unassembled WGS sequence"/>
</dbReference>